<evidence type="ECO:0000256" key="3">
    <source>
        <dbReference type="ARBA" id="ARBA00023237"/>
    </source>
</evidence>
<evidence type="ECO:0000256" key="1">
    <source>
        <dbReference type="ARBA" id="ARBA00004442"/>
    </source>
</evidence>
<dbReference type="InterPro" id="IPR036737">
    <property type="entry name" value="OmpA-like_sf"/>
</dbReference>
<evidence type="ECO:0000256" key="4">
    <source>
        <dbReference type="PROSITE-ProRule" id="PRU00473"/>
    </source>
</evidence>
<keyword evidence="7" id="KW-1185">Reference proteome</keyword>
<dbReference type="EMBL" id="JBBMQU010000028">
    <property type="protein sequence ID" value="MEM5552002.1"/>
    <property type="molecule type" value="Genomic_DNA"/>
</dbReference>
<keyword evidence="2 4" id="KW-0472">Membrane</keyword>
<evidence type="ECO:0000256" key="2">
    <source>
        <dbReference type="ARBA" id="ARBA00023136"/>
    </source>
</evidence>
<dbReference type="PANTHER" id="PTHR30329:SF21">
    <property type="entry name" value="LIPOPROTEIN YIAD-RELATED"/>
    <property type="match status" value="1"/>
</dbReference>
<protein>
    <submittedName>
        <fullName evidence="6">OmpA family protein</fullName>
    </submittedName>
</protein>
<proteinExistence type="predicted"/>
<evidence type="ECO:0000259" key="5">
    <source>
        <dbReference type="PROSITE" id="PS51123"/>
    </source>
</evidence>
<dbReference type="RefSeq" id="WP_235575728.1">
    <property type="nucleotide sequence ID" value="NZ_JBBMQU010000028.1"/>
</dbReference>
<dbReference type="PROSITE" id="PS51123">
    <property type="entry name" value="OMPA_2"/>
    <property type="match status" value="1"/>
</dbReference>
<dbReference type="InterPro" id="IPR050330">
    <property type="entry name" value="Bact_OuterMem_StrucFunc"/>
</dbReference>
<name>A0ABU9U4N0_9GAMM</name>
<comment type="subcellular location">
    <subcellularLocation>
        <location evidence="1">Cell outer membrane</location>
    </subcellularLocation>
</comment>
<gene>
    <name evidence="6" type="ORF">WNY63_14810</name>
</gene>
<reference evidence="6 7" key="1">
    <citation type="submission" date="2024-03" db="EMBL/GenBank/DDBJ databases">
        <title>Community enrichment and isolation of bacterial strains for fucoidan degradation.</title>
        <authorList>
            <person name="Sichert A."/>
        </authorList>
    </citation>
    <scope>NUCLEOTIDE SEQUENCE [LARGE SCALE GENOMIC DNA]</scope>
    <source>
        <strain evidence="6 7">AS81</strain>
    </source>
</reference>
<dbReference type="PROSITE" id="PS51257">
    <property type="entry name" value="PROKAR_LIPOPROTEIN"/>
    <property type="match status" value="1"/>
</dbReference>
<evidence type="ECO:0000313" key="6">
    <source>
        <dbReference type="EMBL" id="MEM5552002.1"/>
    </source>
</evidence>
<keyword evidence="3" id="KW-0998">Cell outer membrane</keyword>
<comment type="caution">
    <text evidence="6">The sequence shown here is derived from an EMBL/GenBank/DDBJ whole genome shotgun (WGS) entry which is preliminary data.</text>
</comment>
<dbReference type="SUPFAM" id="SSF103088">
    <property type="entry name" value="OmpA-like"/>
    <property type="match status" value="1"/>
</dbReference>
<sequence>MNLKHIICLVLIILMGGCASWPDEGQGGWAERYQNYPLTDEQEDRIFQSEETLVISEFEHQVLKLDLLKAQGIQQCMPGQLLRAQIYENRIRRLVSAQMWQDAEHDLLIHHHALTQLSNHFETVSKMTSCAGVKVEAQEKATRSIRDQIKNLLNSDNQFAVDDFQITPKYMAQLAQASDLIKQVKNISLLLIGHTDESGTRNDNFELALKRAETVKHWLGIYGVNPEYITTLTQGNLKPYSSDADSFAKRHSDRRVEAIVIDITADDESTNPKAKSLSNWTKILNGPKEY</sequence>
<dbReference type="InterPro" id="IPR006665">
    <property type="entry name" value="OmpA-like"/>
</dbReference>
<dbReference type="Pfam" id="PF00691">
    <property type="entry name" value="OmpA"/>
    <property type="match status" value="1"/>
</dbReference>
<dbReference type="Gene3D" id="3.30.1330.60">
    <property type="entry name" value="OmpA-like domain"/>
    <property type="match status" value="1"/>
</dbReference>
<dbReference type="Proteomes" id="UP001388366">
    <property type="component" value="Unassembled WGS sequence"/>
</dbReference>
<organism evidence="6 7">
    <name type="scientific">Pseudoalteromonas neustonica</name>
    <dbReference type="NCBI Taxonomy" id="1840331"/>
    <lineage>
        <taxon>Bacteria</taxon>
        <taxon>Pseudomonadati</taxon>
        <taxon>Pseudomonadota</taxon>
        <taxon>Gammaproteobacteria</taxon>
        <taxon>Alteromonadales</taxon>
        <taxon>Pseudoalteromonadaceae</taxon>
        <taxon>Pseudoalteromonas</taxon>
    </lineage>
</organism>
<evidence type="ECO:0000313" key="7">
    <source>
        <dbReference type="Proteomes" id="UP001388366"/>
    </source>
</evidence>
<dbReference type="PANTHER" id="PTHR30329">
    <property type="entry name" value="STATOR ELEMENT OF FLAGELLAR MOTOR COMPLEX"/>
    <property type="match status" value="1"/>
</dbReference>
<feature type="domain" description="OmpA-like" evidence="5">
    <location>
        <begin position="146"/>
        <end position="264"/>
    </location>
</feature>
<dbReference type="InterPro" id="IPR006664">
    <property type="entry name" value="OMP_bac"/>
</dbReference>
<dbReference type="CDD" id="cd07185">
    <property type="entry name" value="OmpA_C-like"/>
    <property type="match status" value="1"/>
</dbReference>
<dbReference type="PRINTS" id="PR01021">
    <property type="entry name" value="OMPADOMAIN"/>
</dbReference>
<accession>A0ABU9U4N0</accession>